<dbReference type="EMBL" id="SNYN01000015">
    <property type="protein sequence ID" value="TDQ49611.1"/>
    <property type="molecule type" value="Genomic_DNA"/>
</dbReference>
<keyword evidence="9 11" id="KW-0472">Membrane</keyword>
<protein>
    <submittedName>
        <fullName evidence="14">ATP-binding cassette subfamily B protein</fullName>
    </submittedName>
</protein>
<evidence type="ECO:0000259" key="12">
    <source>
        <dbReference type="PROSITE" id="PS50893"/>
    </source>
</evidence>
<dbReference type="Proteomes" id="UP000295281">
    <property type="component" value="Unassembled WGS sequence"/>
</dbReference>
<dbReference type="InterPro" id="IPR011527">
    <property type="entry name" value="ABC1_TM_dom"/>
</dbReference>
<evidence type="ECO:0000256" key="6">
    <source>
        <dbReference type="ARBA" id="ARBA00022741"/>
    </source>
</evidence>
<evidence type="ECO:0000256" key="3">
    <source>
        <dbReference type="ARBA" id="ARBA00022475"/>
    </source>
</evidence>
<evidence type="ECO:0000259" key="13">
    <source>
        <dbReference type="PROSITE" id="PS50929"/>
    </source>
</evidence>
<feature type="transmembrane region" description="Helical" evidence="11">
    <location>
        <begin position="32"/>
        <end position="52"/>
    </location>
</feature>
<dbReference type="Pfam" id="PF00664">
    <property type="entry name" value="ABC_membrane"/>
    <property type="match status" value="1"/>
</dbReference>
<keyword evidence="5 11" id="KW-0812">Transmembrane</keyword>
<keyword evidence="7 14" id="KW-0067">ATP-binding</keyword>
<dbReference type="GO" id="GO:0015421">
    <property type="term" value="F:ABC-type oligopeptide transporter activity"/>
    <property type="evidence" value="ECO:0007669"/>
    <property type="project" value="TreeGrafter"/>
</dbReference>
<feature type="transmembrane region" description="Helical" evidence="11">
    <location>
        <begin position="73"/>
        <end position="95"/>
    </location>
</feature>
<evidence type="ECO:0000256" key="2">
    <source>
        <dbReference type="ARBA" id="ARBA00022448"/>
    </source>
</evidence>
<keyword evidence="8 11" id="KW-1133">Transmembrane helix</keyword>
<sequence>MTEQYDVHADRAGDEGAPKASMRRLWDYARPHARSLVLGGGLALVGGLTDLAQPLVAKMVIDALGEGGSLTRPLMLLGGLIIVGALVAASGAFVLERTAQSVVLSARRSLVGRLLRLRVAEVDRLKPGDLISRVTGDTTLLRTVATSSVVDALSNSLLLVGGIVLMAVMDLVLFGVTFGVLVVVGLVMAAVLPRINRATVAGQAAVGEMGSLLERVFGAFRTVKASGAERAESARVDAAAEEAWRKGVAVAGWGAFAGTLSWLSVNVAFLTVLGVGGARVASGELEVSSLIAFLLMLFYLMGPISILINAATQIQSGLAAIHRIDEIDSLGSEDLDERAEAPAVLAAGGPATVSFTDVAFRYAPDLPFVHHGVTFEASGGLTALVGPSGAGKTTVFSLLERFYDPTGGTVRIDGTDVREWPLAVLRGTIGYVEQDAPVLDGTLRENLLMAAPHAGEDDLAGVVRRARLETLVERLPEGLDSRIGHRGTTISGGERQRVAIARALLRRPRLLLLDEATSQLDAHNENALKQVMLDAASETSVIVVAHRLSTVTSADRIVVMDAGRVRTVGTHEELVAADELYRDLAASQLLAADS</sequence>
<dbReference type="Gene3D" id="1.20.1560.10">
    <property type="entry name" value="ABC transporter type 1, transmembrane domain"/>
    <property type="match status" value="1"/>
</dbReference>
<proteinExistence type="inferred from homology"/>
<gene>
    <name evidence="14" type="ORF">EV190_11561</name>
</gene>
<feature type="transmembrane region" description="Helical" evidence="11">
    <location>
        <begin position="287"/>
        <end position="308"/>
    </location>
</feature>
<dbReference type="InterPro" id="IPR027417">
    <property type="entry name" value="P-loop_NTPase"/>
</dbReference>
<dbReference type="PROSITE" id="PS50893">
    <property type="entry name" value="ABC_TRANSPORTER_2"/>
    <property type="match status" value="1"/>
</dbReference>
<evidence type="ECO:0000256" key="10">
    <source>
        <dbReference type="ARBA" id="ARBA00023455"/>
    </source>
</evidence>
<organism evidence="14 15">
    <name type="scientific">Actinorugispora endophytica</name>
    <dbReference type="NCBI Taxonomy" id="1605990"/>
    <lineage>
        <taxon>Bacteria</taxon>
        <taxon>Bacillati</taxon>
        <taxon>Actinomycetota</taxon>
        <taxon>Actinomycetes</taxon>
        <taxon>Streptosporangiales</taxon>
        <taxon>Nocardiopsidaceae</taxon>
        <taxon>Actinorugispora</taxon>
    </lineage>
</organism>
<evidence type="ECO:0000256" key="1">
    <source>
        <dbReference type="ARBA" id="ARBA00004429"/>
    </source>
</evidence>
<evidence type="ECO:0000256" key="8">
    <source>
        <dbReference type="ARBA" id="ARBA00022989"/>
    </source>
</evidence>
<dbReference type="SMART" id="SM00382">
    <property type="entry name" value="AAA"/>
    <property type="match status" value="1"/>
</dbReference>
<dbReference type="Gene3D" id="3.40.50.300">
    <property type="entry name" value="P-loop containing nucleotide triphosphate hydrolases"/>
    <property type="match status" value="1"/>
</dbReference>
<dbReference type="InterPro" id="IPR003439">
    <property type="entry name" value="ABC_transporter-like_ATP-bd"/>
</dbReference>
<reference evidence="14 15" key="1">
    <citation type="submission" date="2019-03" db="EMBL/GenBank/DDBJ databases">
        <title>Genomic Encyclopedia of Type Strains, Phase IV (KMG-IV): sequencing the most valuable type-strain genomes for metagenomic binning, comparative biology and taxonomic classification.</title>
        <authorList>
            <person name="Goeker M."/>
        </authorList>
    </citation>
    <scope>NUCLEOTIDE SEQUENCE [LARGE SCALE GENOMIC DNA]</scope>
    <source>
        <strain evidence="14 15">DSM 46770</strain>
    </source>
</reference>
<evidence type="ECO:0000313" key="15">
    <source>
        <dbReference type="Proteomes" id="UP000295281"/>
    </source>
</evidence>
<dbReference type="InterPro" id="IPR003593">
    <property type="entry name" value="AAA+_ATPase"/>
</dbReference>
<evidence type="ECO:0000256" key="11">
    <source>
        <dbReference type="SAM" id="Phobius"/>
    </source>
</evidence>
<keyword evidence="2" id="KW-0813">Transport</keyword>
<dbReference type="InterPro" id="IPR039421">
    <property type="entry name" value="Type_1_exporter"/>
</dbReference>
<feature type="transmembrane region" description="Helical" evidence="11">
    <location>
        <begin position="253"/>
        <end position="275"/>
    </location>
</feature>
<comment type="caution">
    <text evidence="14">The sequence shown here is derived from an EMBL/GenBank/DDBJ whole genome shotgun (WGS) entry which is preliminary data.</text>
</comment>
<dbReference type="SUPFAM" id="SSF52540">
    <property type="entry name" value="P-loop containing nucleoside triphosphate hydrolases"/>
    <property type="match status" value="1"/>
</dbReference>
<dbReference type="Pfam" id="PF00005">
    <property type="entry name" value="ABC_tran"/>
    <property type="match status" value="1"/>
</dbReference>
<accession>A0A4R6URD4</accession>
<dbReference type="FunFam" id="3.40.50.300:FF:000221">
    <property type="entry name" value="Multidrug ABC transporter ATP-binding protein"/>
    <property type="match status" value="1"/>
</dbReference>
<keyword evidence="6" id="KW-0547">Nucleotide-binding</keyword>
<dbReference type="InterPro" id="IPR036640">
    <property type="entry name" value="ABC1_TM_sf"/>
</dbReference>
<dbReference type="SUPFAM" id="SSF90123">
    <property type="entry name" value="ABC transporter transmembrane region"/>
    <property type="match status" value="1"/>
</dbReference>
<name>A0A4R6URD4_9ACTN</name>
<feature type="domain" description="ABC transmembrane type-1" evidence="13">
    <location>
        <begin position="37"/>
        <end position="316"/>
    </location>
</feature>
<evidence type="ECO:0000256" key="4">
    <source>
        <dbReference type="ARBA" id="ARBA00022519"/>
    </source>
</evidence>
<dbReference type="PANTHER" id="PTHR43394:SF1">
    <property type="entry name" value="ATP-BINDING CASSETTE SUB-FAMILY B MEMBER 10, MITOCHONDRIAL"/>
    <property type="match status" value="1"/>
</dbReference>
<feature type="domain" description="ABC transporter" evidence="12">
    <location>
        <begin position="353"/>
        <end position="587"/>
    </location>
</feature>
<dbReference type="RefSeq" id="WP_133742454.1">
    <property type="nucleotide sequence ID" value="NZ_SNYN01000015.1"/>
</dbReference>
<dbReference type="InterPro" id="IPR017871">
    <property type="entry name" value="ABC_transporter-like_CS"/>
</dbReference>
<evidence type="ECO:0000256" key="5">
    <source>
        <dbReference type="ARBA" id="ARBA00022692"/>
    </source>
</evidence>
<feature type="transmembrane region" description="Helical" evidence="11">
    <location>
        <begin position="157"/>
        <end position="187"/>
    </location>
</feature>
<dbReference type="PANTHER" id="PTHR43394">
    <property type="entry name" value="ATP-DEPENDENT PERMEASE MDL1, MITOCHONDRIAL"/>
    <property type="match status" value="1"/>
</dbReference>
<dbReference type="GO" id="GO:0005524">
    <property type="term" value="F:ATP binding"/>
    <property type="evidence" value="ECO:0007669"/>
    <property type="project" value="UniProtKB-KW"/>
</dbReference>
<comment type="similarity">
    <text evidence="10">Belongs to the ABC transporter superfamily. Siderophore-Fe(3+) uptake transporter (SIUT) (TC 3.A.1.21) family.</text>
</comment>
<evidence type="ECO:0000256" key="9">
    <source>
        <dbReference type="ARBA" id="ARBA00023136"/>
    </source>
</evidence>
<dbReference type="GO" id="GO:0016887">
    <property type="term" value="F:ATP hydrolysis activity"/>
    <property type="evidence" value="ECO:0007669"/>
    <property type="project" value="InterPro"/>
</dbReference>
<evidence type="ECO:0000256" key="7">
    <source>
        <dbReference type="ARBA" id="ARBA00022840"/>
    </source>
</evidence>
<keyword evidence="15" id="KW-1185">Reference proteome</keyword>
<dbReference type="PROSITE" id="PS50929">
    <property type="entry name" value="ABC_TM1F"/>
    <property type="match status" value="1"/>
</dbReference>
<dbReference type="AlphaFoldDB" id="A0A4R6URD4"/>
<evidence type="ECO:0000313" key="14">
    <source>
        <dbReference type="EMBL" id="TDQ49611.1"/>
    </source>
</evidence>
<keyword evidence="3" id="KW-1003">Cell membrane</keyword>
<dbReference type="GO" id="GO:0005886">
    <property type="term" value="C:plasma membrane"/>
    <property type="evidence" value="ECO:0007669"/>
    <property type="project" value="UniProtKB-SubCell"/>
</dbReference>
<dbReference type="OrthoDB" id="9806127at2"/>
<dbReference type="CDD" id="cd18551">
    <property type="entry name" value="ABC_6TM_LmrA_like"/>
    <property type="match status" value="1"/>
</dbReference>
<dbReference type="PROSITE" id="PS00211">
    <property type="entry name" value="ABC_TRANSPORTER_1"/>
    <property type="match status" value="1"/>
</dbReference>
<comment type="subcellular location">
    <subcellularLocation>
        <location evidence="1">Cell inner membrane</location>
        <topology evidence="1">Multi-pass membrane protein</topology>
    </subcellularLocation>
</comment>
<keyword evidence="4" id="KW-0997">Cell inner membrane</keyword>